<keyword evidence="2" id="KW-1185">Reference proteome</keyword>
<evidence type="ECO:0000313" key="1">
    <source>
        <dbReference type="EMBL" id="EWS70925.1"/>
    </source>
</evidence>
<dbReference type="GeneID" id="24439402"/>
<dbReference type="KEGG" id="tet:TTHERM_000526669"/>
<dbReference type="InParanoid" id="W7WVS0"/>
<organism evidence="1 2">
    <name type="scientific">Tetrahymena thermophila (strain SB210)</name>
    <dbReference type="NCBI Taxonomy" id="312017"/>
    <lineage>
        <taxon>Eukaryota</taxon>
        <taxon>Sar</taxon>
        <taxon>Alveolata</taxon>
        <taxon>Ciliophora</taxon>
        <taxon>Intramacronucleata</taxon>
        <taxon>Oligohymenophorea</taxon>
        <taxon>Hymenostomatida</taxon>
        <taxon>Tetrahymenina</taxon>
        <taxon>Tetrahymenidae</taxon>
        <taxon>Tetrahymena</taxon>
    </lineage>
</organism>
<dbReference type="RefSeq" id="XP_012656540.1">
    <property type="nucleotide sequence ID" value="XM_012801086.1"/>
</dbReference>
<accession>W7WVS0</accession>
<dbReference type="AlphaFoldDB" id="W7WVS0"/>
<evidence type="ECO:0000313" key="2">
    <source>
        <dbReference type="Proteomes" id="UP000009168"/>
    </source>
</evidence>
<protein>
    <submittedName>
        <fullName evidence="1">Uncharacterized protein</fullName>
    </submittedName>
</protein>
<dbReference type="Proteomes" id="UP000009168">
    <property type="component" value="Unassembled WGS sequence"/>
</dbReference>
<gene>
    <name evidence="1" type="ORF">TTHERM_000526669</name>
</gene>
<sequence>MMMTKKQPYLLMQMEWMFMNYFPYLKYYFLLTDKQFNLNSINCRYQQFSNHHLLTQQCLLCKIISCIILDFLLNFLHQFKSLNPFIQPLPLLKLTWLLKLYFELKPIQINLKVLLILLILRICRTPYCSLLLDQQIWQFLYLLQISIQLLHKIPFKYKIYLVFERSKQVRKISFCIFQQSKYKKGLFQISVKYLFTLGSVQNIQQI</sequence>
<reference evidence="2" key="1">
    <citation type="journal article" date="2006" name="PLoS Biol.">
        <title>Macronuclear genome sequence of the ciliate Tetrahymena thermophila, a model eukaryote.</title>
        <authorList>
            <person name="Eisen J.A."/>
            <person name="Coyne R.S."/>
            <person name="Wu M."/>
            <person name="Wu D."/>
            <person name="Thiagarajan M."/>
            <person name="Wortman J.R."/>
            <person name="Badger J.H."/>
            <person name="Ren Q."/>
            <person name="Amedeo P."/>
            <person name="Jones K.M."/>
            <person name="Tallon L.J."/>
            <person name="Delcher A.L."/>
            <person name="Salzberg S.L."/>
            <person name="Silva J.C."/>
            <person name="Haas B.J."/>
            <person name="Majoros W.H."/>
            <person name="Farzad M."/>
            <person name="Carlton J.M."/>
            <person name="Smith R.K. Jr."/>
            <person name="Garg J."/>
            <person name="Pearlman R.E."/>
            <person name="Karrer K.M."/>
            <person name="Sun L."/>
            <person name="Manning G."/>
            <person name="Elde N.C."/>
            <person name="Turkewitz A.P."/>
            <person name="Asai D.J."/>
            <person name="Wilkes D.E."/>
            <person name="Wang Y."/>
            <person name="Cai H."/>
            <person name="Collins K."/>
            <person name="Stewart B.A."/>
            <person name="Lee S.R."/>
            <person name="Wilamowska K."/>
            <person name="Weinberg Z."/>
            <person name="Ruzzo W.L."/>
            <person name="Wloga D."/>
            <person name="Gaertig J."/>
            <person name="Frankel J."/>
            <person name="Tsao C.-C."/>
            <person name="Gorovsky M.A."/>
            <person name="Keeling P.J."/>
            <person name="Waller R.F."/>
            <person name="Patron N.J."/>
            <person name="Cherry J.M."/>
            <person name="Stover N.A."/>
            <person name="Krieger C.J."/>
            <person name="del Toro C."/>
            <person name="Ryder H.F."/>
            <person name="Williamson S.C."/>
            <person name="Barbeau R.A."/>
            <person name="Hamilton E.P."/>
            <person name="Orias E."/>
        </authorList>
    </citation>
    <scope>NUCLEOTIDE SEQUENCE [LARGE SCALE GENOMIC DNA]</scope>
    <source>
        <strain evidence="2">SB210</strain>
    </source>
</reference>
<dbReference type="EMBL" id="GG662209">
    <property type="protein sequence ID" value="EWS70925.1"/>
    <property type="molecule type" value="Genomic_DNA"/>
</dbReference>
<proteinExistence type="predicted"/>
<name>W7WVS0_TETTS</name>